<feature type="domain" description="Asn/Gln amidotransferase" evidence="11">
    <location>
        <begin position="321"/>
        <end position="426"/>
    </location>
</feature>
<dbReference type="EMBL" id="MEUX01000024">
    <property type="protein sequence ID" value="OGC46982.1"/>
    <property type="molecule type" value="Genomic_DNA"/>
</dbReference>
<dbReference type="NCBIfam" id="NF004012">
    <property type="entry name" value="PRK05477.1-2"/>
    <property type="match status" value="1"/>
</dbReference>
<protein>
    <recommendedName>
        <fullName evidence="10">Aspartyl/glutamyl-tRNA(Asn/Gln) amidotransferase subunit B</fullName>
        <shortName evidence="10">Asp/Glu-ADT subunit B</shortName>
        <ecNumber evidence="10">6.3.5.-</ecNumber>
    </recommendedName>
</protein>
<dbReference type="SUPFAM" id="SSF55931">
    <property type="entry name" value="Glutamine synthetase/guanido kinase"/>
    <property type="match status" value="1"/>
</dbReference>
<comment type="subunit">
    <text evidence="2 10">Heterotrimer of A, B and C subunits.</text>
</comment>
<dbReference type="InterPro" id="IPR006075">
    <property type="entry name" value="Asn/Gln-tRNA_Trfase_suB/E_cat"/>
</dbReference>
<dbReference type="InterPro" id="IPR004413">
    <property type="entry name" value="GatB"/>
</dbReference>
<evidence type="ECO:0000256" key="3">
    <source>
        <dbReference type="ARBA" id="ARBA00022598"/>
    </source>
</evidence>
<dbReference type="EC" id="6.3.5.-" evidence="10"/>
<dbReference type="HAMAP" id="MF_00121">
    <property type="entry name" value="GatB"/>
    <property type="match status" value="1"/>
</dbReference>
<dbReference type="GO" id="GO:0050566">
    <property type="term" value="F:asparaginyl-tRNA synthase (glutamine-hydrolyzing) activity"/>
    <property type="evidence" value="ECO:0007669"/>
    <property type="project" value="RHEA"/>
</dbReference>
<comment type="catalytic activity">
    <reaction evidence="9 10">
        <text>L-glutamyl-tRNA(Gln) + L-glutamine + ATP + H2O = L-glutaminyl-tRNA(Gln) + L-glutamate + ADP + phosphate + H(+)</text>
        <dbReference type="Rhea" id="RHEA:17521"/>
        <dbReference type="Rhea" id="RHEA-COMP:9681"/>
        <dbReference type="Rhea" id="RHEA-COMP:9684"/>
        <dbReference type="ChEBI" id="CHEBI:15377"/>
        <dbReference type="ChEBI" id="CHEBI:15378"/>
        <dbReference type="ChEBI" id="CHEBI:29985"/>
        <dbReference type="ChEBI" id="CHEBI:30616"/>
        <dbReference type="ChEBI" id="CHEBI:43474"/>
        <dbReference type="ChEBI" id="CHEBI:58359"/>
        <dbReference type="ChEBI" id="CHEBI:78520"/>
        <dbReference type="ChEBI" id="CHEBI:78521"/>
        <dbReference type="ChEBI" id="CHEBI:456216"/>
    </reaction>
</comment>
<evidence type="ECO:0000256" key="8">
    <source>
        <dbReference type="ARBA" id="ARBA00047380"/>
    </source>
</evidence>
<evidence type="ECO:0000313" key="12">
    <source>
        <dbReference type="EMBL" id="OGC46982.1"/>
    </source>
</evidence>
<dbReference type="PANTHER" id="PTHR11659:SF0">
    <property type="entry name" value="GLUTAMYL-TRNA(GLN) AMIDOTRANSFERASE SUBUNIT B, MITOCHONDRIAL"/>
    <property type="match status" value="1"/>
</dbReference>
<name>A0A1F4UQ16_UNCKA</name>
<dbReference type="GO" id="GO:0006412">
    <property type="term" value="P:translation"/>
    <property type="evidence" value="ECO:0007669"/>
    <property type="project" value="UniProtKB-UniRule"/>
</dbReference>
<keyword evidence="5 10" id="KW-0067">ATP-binding</keyword>
<evidence type="ECO:0000256" key="5">
    <source>
        <dbReference type="ARBA" id="ARBA00022840"/>
    </source>
</evidence>
<evidence type="ECO:0000256" key="7">
    <source>
        <dbReference type="ARBA" id="ARBA00024799"/>
    </source>
</evidence>
<dbReference type="Pfam" id="PF02934">
    <property type="entry name" value="GatB_N"/>
    <property type="match status" value="1"/>
</dbReference>
<comment type="similarity">
    <text evidence="1 10">Belongs to the GatB/GatE family. GatB subfamily.</text>
</comment>
<comment type="catalytic activity">
    <reaction evidence="8 10">
        <text>L-aspartyl-tRNA(Asn) + L-glutamine + ATP + H2O = L-asparaginyl-tRNA(Asn) + L-glutamate + ADP + phosphate + 2 H(+)</text>
        <dbReference type="Rhea" id="RHEA:14513"/>
        <dbReference type="Rhea" id="RHEA-COMP:9674"/>
        <dbReference type="Rhea" id="RHEA-COMP:9677"/>
        <dbReference type="ChEBI" id="CHEBI:15377"/>
        <dbReference type="ChEBI" id="CHEBI:15378"/>
        <dbReference type="ChEBI" id="CHEBI:29985"/>
        <dbReference type="ChEBI" id="CHEBI:30616"/>
        <dbReference type="ChEBI" id="CHEBI:43474"/>
        <dbReference type="ChEBI" id="CHEBI:58359"/>
        <dbReference type="ChEBI" id="CHEBI:78515"/>
        <dbReference type="ChEBI" id="CHEBI:78516"/>
        <dbReference type="ChEBI" id="CHEBI:456216"/>
    </reaction>
</comment>
<dbReference type="InterPro" id="IPR014746">
    <property type="entry name" value="Gln_synth/guanido_kin_cat_dom"/>
</dbReference>
<dbReference type="GO" id="GO:0005524">
    <property type="term" value="F:ATP binding"/>
    <property type="evidence" value="ECO:0007669"/>
    <property type="project" value="UniProtKB-KW"/>
</dbReference>
<gene>
    <name evidence="10" type="primary">gatB</name>
    <name evidence="12" type="ORF">A2713_00440</name>
</gene>
<dbReference type="Pfam" id="PF02637">
    <property type="entry name" value="GatB_Yqey"/>
    <property type="match status" value="1"/>
</dbReference>
<comment type="caution">
    <text evidence="12">The sequence shown here is derived from an EMBL/GenBank/DDBJ whole genome shotgun (WGS) entry which is preliminary data.</text>
</comment>
<dbReference type="SUPFAM" id="SSF89095">
    <property type="entry name" value="GatB/YqeY motif"/>
    <property type="match status" value="1"/>
</dbReference>
<keyword evidence="3 10" id="KW-0436">Ligase</keyword>
<evidence type="ECO:0000259" key="11">
    <source>
        <dbReference type="SMART" id="SM00845"/>
    </source>
</evidence>
<evidence type="ECO:0000256" key="9">
    <source>
        <dbReference type="ARBA" id="ARBA00047913"/>
    </source>
</evidence>
<evidence type="ECO:0000256" key="2">
    <source>
        <dbReference type="ARBA" id="ARBA00011123"/>
    </source>
</evidence>
<evidence type="ECO:0000256" key="1">
    <source>
        <dbReference type="ARBA" id="ARBA00005306"/>
    </source>
</evidence>
<comment type="function">
    <text evidence="7 10">Allows the formation of correctly charged Asn-tRNA(Asn) or Gln-tRNA(Gln) through the transamidation of misacylated Asp-tRNA(Asn) or Glu-tRNA(Gln) in organisms which lack either or both of asparaginyl-tRNA or glutaminyl-tRNA synthetases. The reaction takes place in the presence of glutamine and ATP through an activated phospho-Asp-tRNA(Asn) or phospho-Glu-tRNA(Gln).</text>
</comment>
<evidence type="ECO:0000256" key="4">
    <source>
        <dbReference type="ARBA" id="ARBA00022741"/>
    </source>
</evidence>
<dbReference type="FunFam" id="1.10.10.410:FF:000001">
    <property type="entry name" value="Aspartyl/glutamyl-tRNA(Asn/Gln) amidotransferase subunit B"/>
    <property type="match status" value="1"/>
</dbReference>
<keyword evidence="6 10" id="KW-0648">Protein biosynthesis</keyword>
<organism evidence="12 13">
    <name type="scientific">candidate division WWE3 bacterium RIFCSPHIGHO2_01_FULL_35_17</name>
    <dbReference type="NCBI Taxonomy" id="1802614"/>
    <lineage>
        <taxon>Bacteria</taxon>
        <taxon>Katanobacteria</taxon>
    </lineage>
</organism>
<dbReference type="Gene3D" id="1.10.10.410">
    <property type="match status" value="1"/>
</dbReference>
<dbReference type="GO" id="GO:0050567">
    <property type="term" value="F:glutaminyl-tRNA synthase (glutamine-hydrolyzing) activity"/>
    <property type="evidence" value="ECO:0007669"/>
    <property type="project" value="UniProtKB-UniRule"/>
</dbReference>
<dbReference type="GO" id="GO:0070681">
    <property type="term" value="P:glutaminyl-tRNAGln biosynthesis via transamidation"/>
    <property type="evidence" value="ECO:0007669"/>
    <property type="project" value="TreeGrafter"/>
</dbReference>
<sequence length="428" mass="48447">MNETDYSMVLGLEIHIQLNTDSKMFCGCKNDPFFSKPNTNVCPVCLGLPGAMPVPNLKAIKSAQMFSHALGSKLQEKIIYERKNYFYPDLPKGFQLTCPHNPIAIGGSLFGINIREIHLEEDTAKSIHTDDLTLIDFNKSGVPLLEIVTEPDFNNIDQAVSFCKEIQLIAKYLKVSEADMEKGNMRLEANISVRKPGQKELPNYRVEMKNINSFSFMKKALRYELRRQVAALMNDETLAQETRGFNEVTSKTFSQRSKEEANDYRYFPEPDIPVIEVSQKWMDEITTRDVLLPSELRKQLKEKGLNNQYILRLVSDFSLYEKYLAVLDFGYSPSESANFVINILEYKEKSPSEIDEIVKSNRASKLSDESVILPIVKTVIDQNPKVVSDYKAGNASALQFLIGQVMRATRGQADAKIVAIILNNLLSS</sequence>
<dbReference type="NCBIfam" id="TIGR00133">
    <property type="entry name" value="gatB"/>
    <property type="match status" value="1"/>
</dbReference>
<dbReference type="InterPro" id="IPR003789">
    <property type="entry name" value="Asn/Gln_tRNA_amidoTrase-B-like"/>
</dbReference>
<dbReference type="InterPro" id="IPR023168">
    <property type="entry name" value="GatB_Yqey_C_2"/>
</dbReference>
<dbReference type="AlphaFoldDB" id="A0A1F4UQ16"/>
<dbReference type="SMART" id="SM00845">
    <property type="entry name" value="GatB_Yqey"/>
    <property type="match status" value="1"/>
</dbReference>
<dbReference type="InterPro" id="IPR018027">
    <property type="entry name" value="Asn/Gln_amidotransferase"/>
</dbReference>
<reference evidence="12 13" key="1">
    <citation type="journal article" date="2016" name="Nat. Commun.">
        <title>Thousands of microbial genomes shed light on interconnected biogeochemical processes in an aquifer system.</title>
        <authorList>
            <person name="Anantharaman K."/>
            <person name="Brown C.T."/>
            <person name="Hug L.A."/>
            <person name="Sharon I."/>
            <person name="Castelle C.J."/>
            <person name="Probst A.J."/>
            <person name="Thomas B.C."/>
            <person name="Singh A."/>
            <person name="Wilkins M.J."/>
            <person name="Karaoz U."/>
            <person name="Brodie E.L."/>
            <person name="Williams K.H."/>
            <person name="Hubbard S.S."/>
            <person name="Banfield J.F."/>
        </authorList>
    </citation>
    <scope>NUCLEOTIDE SEQUENCE [LARGE SCALE GENOMIC DNA]</scope>
</reference>
<evidence type="ECO:0000256" key="10">
    <source>
        <dbReference type="HAMAP-Rule" id="MF_00121"/>
    </source>
</evidence>
<dbReference type="InterPro" id="IPR017959">
    <property type="entry name" value="Asn/Gln-tRNA_amidoTrfase_suB/E"/>
</dbReference>
<dbReference type="Proteomes" id="UP000176444">
    <property type="component" value="Unassembled WGS sequence"/>
</dbReference>
<evidence type="ECO:0000313" key="13">
    <source>
        <dbReference type="Proteomes" id="UP000176444"/>
    </source>
</evidence>
<proteinExistence type="inferred from homology"/>
<keyword evidence="4 10" id="KW-0547">Nucleotide-binding</keyword>
<accession>A0A1F4UQ16</accession>
<dbReference type="PANTHER" id="PTHR11659">
    <property type="entry name" value="GLUTAMYL-TRNA GLN AMIDOTRANSFERASE SUBUNIT B MITOCHONDRIAL AND PROKARYOTIC PET112-RELATED"/>
    <property type="match status" value="1"/>
</dbReference>
<evidence type="ECO:0000256" key="6">
    <source>
        <dbReference type="ARBA" id="ARBA00022917"/>
    </source>
</evidence>